<proteinExistence type="predicted"/>
<dbReference type="AlphaFoldDB" id="A0A6J4UIB0"/>
<evidence type="ECO:0000313" key="2">
    <source>
        <dbReference type="EMBL" id="CAA9551179.1"/>
    </source>
</evidence>
<protein>
    <submittedName>
        <fullName evidence="2">Uncharacterized protein</fullName>
    </submittedName>
</protein>
<reference evidence="2" key="1">
    <citation type="submission" date="2020-02" db="EMBL/GenBank/DDBJ databases">
        <authorList>
            <person name="Meier V. D."/>
        </authorList>
    </citation>
    <scope>NUCLEOTIDE SEQUENCE</scope>
    <source>
        <strain evidence="2">AVDCRST_MAG88</strain>
    </source>
</reference>
<gene>
    <name evidence="2" type="ORF">AVDCRST_MAG88-789</name>
</gene>
<accession>A0A6J4UIB0</accession>
<dbReference type="EMBL" id="CADCWM010000276">
    <property type="protein sequence ID" value="CAA9551179.1"/>
    <property type="molecule type" value="Genomic_DNA"/>
</dbReference>
<feature type="non-terminal residue" evidence="2">
    <location>
        <position position="50"/>
    </location>
</feature>
<evidence type="ECO:0000256" key="1">
    <source>
        <dbReference type="SAM" id="MobiDB-lite"/>
    </source>
</evidence>
<name>A0A6J4UIB0_9BACT</name>
<organism evidence="2">
    <name type="scientific">uncultured Thermomicrobiales bacterium</name>
    <dbReference type="NCBI Taxonomy" id="1645740"/>
    <lineage>
        <taxon>Bacteria</taxon>
        <taxon>Pseudomonadati</taxon>
        <taxon>Thermomicrobiota</taxon>
        <taxon>Thermomicrobia</taxon>
        <taxon>Thermomicrobiales</taxon>
        <taxon>environmental samples</taxon>
    </lineage>
</organism>
<feature type="non-terminal residue" evidence="2">
    <location>
        <position position="1"/>
    </location>
</feature>
<feature type="compositionally biased region" description="Basic and acidic residues" evidence="1">
    <location>
        <begin position="20"/>
        <end position="29"/>
    </location>
</feature>
<sequence length="50" mass="5831">PRSPARPRRARRARPRRRHRDAERDDRRPAPSPLGAGRRPPRAEPGDRSM</sequence>
<feature type="compositionally biased region" description="Basic and acidic residues" evidence="1">
    <location>
        <begin position="41"/>
        <end position="50"/>
    </location>
</feature>
<feature type="compositionally biased region" description="Basic residues" evidence="1">
    <location>
        <begin position="1"/>
        <end position="19"/>
    </location>
</feature>
<feature type="region of interest" description="Disordered" evidence="1">
    <location>
        <begin position="1"/>
        <end position="50"/>
    </location>
</feature>